<dbReference type="InterPro" id="IPR036291">
    <property type="entry name" value="NAD(P)-bd_dom_sf"/>
</dbReference>
<dbReference type="Proteomes" id="UP000003688">
    <property type="component" value="Unassembled WGS sequence"/>
</dbReference>
<dbReference type="Pfam" id="PF22725">
    <property type="entry name" value="GFO_IDH_MocA_C3"/>
    <property type="match status" value="1"/>
</dbReference>
<dbReference type="PANTHER" id="PTHR43818:SF5">
    <property type="entry name" value="OXIDOREDUCTASE FAMILY PROTEIN"/>
    <property type="match status" value="1"/>
</dbReference>
<dbReference type="GO" id="GO:0000166">
    <property type="term" value="F:nucleotide binding"/>
    <property type="evidence" value="ECO:0007669"/>
    <property type="project" value="InterPro"/>
</dbReference>
<protein>
    <submittedName>
        <fullName evidence="3">Oxidoreductase domain protein</fullName>
    </submittedName>
</protein>
<dbReference type="RefSeq" id="WP_007418977.1">
    <property type="nucleotide sequence ID" value="NZ_ABOX02000096.1"/>
</dbReference>
<dbReference type="OrthoDB" id="9801953at2"/>
<dbReference type="SUPFAM" id="SSF51735">
    <property type="entry name" value="NAD(P)-binding Rossmann-fold domains"/>
    <property type="match status" value="1"/>
</dbReference>
<feature type="domain" description="Gfo/Idh/MocA-like oxidoreductase N-terminal" evidence="1">
    <location>
        <begin position="52"/>
        <end position="179"/>
    </location>
</feature>
<feature type="domain" description="GFO/IDH/MocA-like oxidoreductase" evidence="2">
    <location>
        <begin position="197"/>
        <end position="325"/>
    </location>
</feature>
<dbReference type="InterPro" id="IPR050463">
    <property type="entry name" value="Gfo/Idh/MocA_oxidrdct_glycsds"/>
</dbReference>
<dbReference type="EMBL" id="ABOX02000096">
    <property type="protein sequence ID" value="EEF56992.1"/>
    <property type="molecule type" value="Genomic_DNA"/>
</dbReference>
<dbReference type="SUPFAM" id="SSF55347">
    <property type="entry name" value="Glyceraldehyde-3-phosphate dehydrogenase-like, C-terminal domain"/>
    <property type="match status" value="1"/>
</dbReference>
<dbReference type="InterPro" id="IPR006311">
    <property type="entry name" value="TAT_signal"/>
</dbReference>
<proteinExistence type="predicted"/>
<organism evidence="3 4">
    <name type="scientific">Pedosphaera parvula (strain Ellin514)</name>
    <dbReference type="NCBI Taxonomy" id="320771"/>
    <lineage>
        <taxon>Bacteria</taxon>
        <taxon>Pseudomonadati</taxon>
        <taxon>Verrucomicrobiota</taxon>
        <taxon>Pedosphaerae</taxon>
        <taxon>Pedosphaerales</taxon>
        <taxon>Pedosphaeraceae</taxon>
        <taxon>Pedosphaera</taxon>
    </lineage>
</organism>
<dbReference type="PANTHER" id="PTHR43818">
    <property type="entry name" value="BCDNA.GH03377"/>
    <property type="match status" value="1"/>
</dbReference>
<gene>
    <name evidence="3" type="ORF">Cflav_PD0027</name>
</gene>
<name>B9XT44_PEDPL</name>
<evidence type="ECO:0000259" key="1">
    <source>
        <dbReference type="Pfam" id="PF01408"/>
    </source>
</evidence>
<dbReference type="InterPro" id="IPR019546">
    <property type="entry name" value="TAT_signal_bac_arc"/>
</dbReference>
<sequence length="434" mass="47996" precursor="true">MNQDQPLSSSEQTDLTRRSFLKRSSVVAAGAAVASSFPFVINSSAQEDGKPIRIGLVGCGGRGTGAAGNALSSAKNVQIVALADLFKDRLDSCRENLKKQGVEIPDDRCFVGFDAYQKLLALSDINYVILATMPHFRHIHLRAAVEAGKNVFMEKPVAVDGPGIRSVIESGEMAKQKGLSIVAGTQRRHQPDYQDTIKRLQDGAIGDILVGRAYWNGSELWHHGRNADWSEMEYQCRNWYYFTWLCGDHIVEQHVHNLDVMNWVMGAHPIKASGMGGRQVRTDPKYGHIFDHFAVEYEYANGARMFSQCRQHDNCEDNISEAVIGVNGTSNCHTSIKPKNGAEWKFTGKNKNGYVQEHADLIAAIRAEKPVNEARQVAESTLTAIMGRESAYSGHSVTWDEMLNSNVRLGPETYSFEVQPPHAAVAIPGKYKMA</sequence>
<dbReference type="InterPro" id="IPR000683">
    <property type="entry name" value="Gfo/Idh/MocA-like_OxRdtase_N"/>
</dbReference>
<dbReference type="PROSITE" id="PS51318">
    <property type="entry name" value="TAT"/>
    <property type="match status" value="1"/>
</dbReference>
<evidence type="ECO:0000313" key="4">
    <source>
        <dbReference type="Proteomes" id="UP000003688"/>
    </source>
</evidence>
<dbReference type="Pfam" id="PF01408">
    <property type="entry name" value="GFO_IDH_MocA"/>
    <property type="match status" value="1"/>
</dbReference>
<comment type="caution">
    <text evidence="3">The sequence shown here is derived from an EMBL/GenBank/DDBJ whole genome shotgun (WGS) entry which is preliminary data.</text>
</comment>
<dbReference type="AlphaFoldDB" id="B9XT44"/>
<accession>B9XT44</accession>
<dbReference type="Gene3D" id="3.30.360.10">
    <property type="entry name" value="Dihydrodipicolinate Reductase, domain 2"/>
    <property type="match status" value="1"/>
</dbReference>
<reference evidence="3 4" key="1">
    <citation type="journal article" date="2011" name="J. Bacteriol.">
        <title>Genome sequence of 'Pedosphaera parvula' Ellin514, an aerobic Verrucomicrobial isolate from pasture soil.</title>
        <authorList>
            <person name="Kant R."/>
            <person name="van Passel M.W."/>
            <person name="Sangwan P."/>
            <person name="Palva A."/>
            <person name="Lucas S."/>
            <person name="Copeland A."/>
            <person name="Lapidus A."/>
            <person name="Glavina Del Rio T."/>
            <person name="Dalin E."/>
            <person name="Tice H."/>
            <person name="Bruce D."/>
            <person name="Goodwin L."/>
            <person name="Pitluck S."/>
            <person name="Chertkov O."/>
            <person name="Larimer F.W."/>
            <person name="Land M.L."/>
            <person name="Hauser L."/>
            <person name="Brettin T.S."/>
            <person name="Detter J.C."/>
            <person name="Han S."/>
            <person name="de Vos W.M."/>
            <person name="Janssen P.H."/>
            <person name="Smidt H."/>
        </authorList>
    </citation>
    <scope>NUCLEOTIDE SEQUENCE [LARGE SCALE GENOMIC DNA]</scope>
    <source>
        <strain evidence="3 4">Ellin514</strain>
    </source>
</reference>
<dbReference type="InterPro" id="IPR055170">
    <property type="entry name" value="GFO_IDH_MocA-like_dom"/>
</dbReference>
<dbReference type="STRING" id="320771.Cflav_PD0027"/>
<dbReference type="NCBIfam" id="TIGR01409">
    <property type="entry name" value="TAT_signal_seq"/>
    <property type="match status" value="1"/>
</dbReference>
<evidence type="ECO:0000313" key="3">
    <source>
        <dbReference type="EMBL" id="EEF56992.1"/>
    </source>
</evidence>
<keyword evidence="4" id="KW-1185">Reference proteome</keyword>
<evidence type="ECO:0000259" key="2">
    <source>
        <dbReference type="Pfam" id="PF22725"/>
    </source>
</evidence>
<dbReference type="Gene3D" id="3.40.50.720">
    <property type="entry name" value="NAD(P)-binding Rossmann-like Domain"/>
    <property type="match status" value="1"/>
</dbReference>